<dbReference type="EMBL" id="CP058316">
    <property type="protein sequence ID" value="QLD10905.1"/>
    <property type="molecule type" value="Genomic_DNA"/>
</dbReference>
<accession>A0A7D5ERB3</accession>
<protein>
    <submittedName>
        <fullName evidence="2">Uncharacterized protein</fullName>
    </submittedName>
</protein>
<name>A0A7D5ERB3_9MICO</name>
<feature type="compositionally biased region" description="Basic residues" evidence="1">
    <location>
        <begin position="1"/>
        <end position="26"/>
    </location>
</feature>
<dbReference type="AlphaFoldDB" id="A0A7D5ERB3"/>
<evidence type="ECO:0000256" key="1">
    <source>
        <dbReference type="SAM" id="MobiDB-lite"/>
    </source>
</evidence>
<dbReference type="Proteomes" id="UP000509638">
    <property type="component" value="Chromosome"/>
</dbReference>
<sequence length="52" mass="5657">MSNAARKARKRAGIPFTRKPKPRPVRRHGEPLGLGLVTAAEIITAALTRPAR</sequence>
<dbReference type="RefSeq" id="WP_178010406.1">
    <property type="nucleotide sequence ID" value="NZ_CP058316.1"/>
</dbReference>
<proteinExistence type="predicted"/>
<evidence type="ECO:0000313" key="3">
    <source>
        <dbReference type="Proteomes" id="UP000509638"/>
    </source>
</evidence>
<organism evidence="2 3">
    <name type="scientific">Microbacterium oleivorans</name>
    <dbReference type="NCBI Taxonomy" id="273677"/>
    <lineage>
        <taxon>Bacteria</taxon>
        <taxon>Bacillati</taxon>
        <taxon>Actinomycetota</taxon>
        <taxon>Actinomycetes</taxon>
        <taxon>Micrococcales</taxon>
        <taxon>Microbacteriaceae</taxon>
        <taxon>Microbacterium</taxon>
    </lineage>
</organism>
<feature type="region of interest" description="Disordered" evidence="1">
    <location>
        <begin position="1"/>
        <end position="31"/>
    </location>
</feature>
<reference evidence="2 3" key="1">
    <citation type="submission" date="2020-06" db="EMBL/GenBank/DDBJ databases">
        <authorList>
            <person name="Jo H."/>
        </authorList>
    </citation>
    <scope>NUCLEOTIDE SEQUENCE [LARGE SCALE GENOMIC DNA]</scope>
    <source>
        <strain evidence="2 3">I46</strain>
    </source>
</reference>
<evidence type="ECO:0000313" key="2">
    <source>
        <dbReference type="EMBL" id="QLD10905.1"/>
    </source>
</evidence>
<gene>
    <name evidence="2" type="ORF">HW566_03355</name>
</gene>